<proteinExistence type="predicted"/>
<dbReference type="HOGENOM" id="CLU_181793_0_0_1"/>
<reference evidence="1" key="2">
    <citation type="submission" date="2018-05" db="EMBL/GenBank/DDBJ databases">
        <title>OgluRS3 (Oryza glumaepatula Reference Sequence Version 3).</title>
        <authorList>
            <person name="Zhang J."/>
            <person name="Kudrna D."/>
            <person name="Lee S."/>
            <person name="Talag J."/>
            <person name="Welchert J."/>
            <person name="Wing R.A."/>
        </authorList>
    </citation>
    <scope>NUCLEOTIDE SEQUENCE [LARGE SCALE GENOMIC DNA]</scope>
</reference>
<sequence length="99" mass="11640">MVQGPRRRIEGRETQHNLNPRSKCCCSHPTLRRVQWPKLHYSFDLHNTPHTSPWAMCNPSRSAVTHDCREVLSASKELTWTQMATLKPREISRRKARHN</sequence>
<dbReference type="Gramene" id="OGLUM11G10940.1">
    <property type="protein sequence ID" value="OGLUM11G10940.1"/>
    <property type="gene ID" value="OGLUM11G10940"/>
</dbReference>
<evidence type="ECO:0000313" key="2">
    <source>
        <dbReference type="Proteomes" id="UP000026961"/>
    </source>
</evidence>
<reference evidence="1" key="1">
    <citation type="submission" date="2015-04" db="UniProtKB">
        <authorList>
            <consortium name="EnsemblPlants"/>
        </authorList>
    </citation>
    <scope>IDENTIFICATION</scope>
</reference>
<dbReference type="AlphaFoldDB" id="A0A0E0BID1"/>
<organism evidence="1">
    <name type="scientific">Oryza glumipatula</name>
    <dbReference type="NCBI Taxonomy" id="40148"/>
    <lineage>
        <taxon>Eukaryota</taxon>
        <taxon>Viridiplantae</taxon>
        <taxon>Streptophyta</taxon>
        <taxon>Embryophyta</taxon>
        <taxon>Tracheophyta</taxon>
        <taxon>Spermatophyta</taxon>
        <taxon>Magnoliopsida</taxon>
        <taxon>Liliopsida</taxon>
        <taxon>Poales</taxon>
        <taxon>Poaceae</taxon>
        <taxon>BOP clade</taxon>
        <taxon>Oryzoideae</taxon>
        <taxon>Oryzeae</taxon>
        <taxon>Oryzinae</taxon>
        <taxon>Oryza</taxon>
    </lineage>
</organism>
<keyword evidence="2" id="KW-1185">Reference proteome</keyword>
<accession>A0A0E0BID1</accession>
<evidence type="ECO:0000313" key="1">
    <source>
        <dbReference type="EnsemblPlants" id="OGLUM11G10940.1"/>
    </source>
</evidence>
<protein>
    <submittedName>
        <fullName evidence="1">Uncharacterized protein</fullName>
    </submittedName>
</protein>
<dbReference type="Proteomes" id="UP000026961">
    <property type="component" value="Chromosome 11"/>
</dbReference>
<dbReference type="EnsemblPlants" id="OGLUM11G10940.1">
    <property type="protein sequence ID" value="OGLUM11G10940.1"/>
    <property type="gene ID" value="OGLUM11G10940"/>
</dbReference>
<name>A0A0E0BID1_9ORYZ</name>